<evidence type="ECO:0000256" key="1">
    <source>
        <dbReference type="SAM" id="SignalP"/>
    </source>
</evidence>
<reference evidence="2 3" key="2">
    <citation type="journal article" date="2019" name="G3 (Bethesda)">
        <title>Hybrid Assembly of the Genome of the Entomopathogenic Nematode Steinernema carpocapsae Identifies the X-Chromosome.</title>
        <authorList>
            <person name="Serra L."/>
            <person name="Macchietto M."/>
            <person name="Macias-Munoz A."/>
            <person name="McGill C.J."/>
            <person name="Rodriguez I.M."/>
            <person name="Rodriguez B."/>
            <person name="Murad R."/>
            <person name="Mortazavi A."/>
        </authorList>
    </citation>
    <scope>NUCLEOTIDE SEQUENCE [LARGE SCALE GENOMIC DNA]</scope>
    <source>
        <strain evidence="2 3">ALL</strain>
    </source>
</reference>
<sequence length="81" mass="8676">MTFGEIIIFAHICLLVFEATGNTDVKDSVVDPCAPGGDSPCLNKLKAAPEGTGPKTSGETLLKIHQQRCQMRMDDPGIMSK</sequence>
<evidence type="ECO:0000313" key="2">
    <source>
        <dbReference type="EMBL" id="TKR95139.1"/>
    </source>
</evidence>
<proteinExistence type="predicted"/>
<keyword evidence="1" id="KW-0732">Signal</keyword>
<organism evidence="2 3">
    <name type="scientific">Steinernema carpocapsae</name>
    <name type="common">Entomopathogenic nematode</name>
    <dbReference type="NCBI Taxonomy" id="34508"/>
    <lineage>
        <taxon>Eukaryota</taxon>
        <taxon>Metazoa</taxon>
        <taxon>Ecdysozoa</taxon>
        <taxon>Nematoda</taxon>
        <taxon>Chromadorea</taxon>
        <taxon>Rhabditida</taxon>
        <taxon>Tylenchina</taxon>
        <taxon>Panagrolaimomorpha</taxon>
        <taxon>Strongyloidoidea</taxon>
        <taxon>Steinernematidae</taxon>
        <taxon>Steinernema</taxon>
    </lineage>
</organism>
<feature type="signal peptide" evidence="1">
    <location>
        <begin position="1"/>
        <end position="21"/>
    </location>
</feature>
<name>A0A4U5PF31_STECR</name>
<dbReference type="EMBL" id="AZBU02000002">
    <property type="protein sequence ID" value="TKR95139.1"/>
    <property type="molecule type" value="Genomic_DNA"/>
</dbReference>
<protein>
    <submittedName>
        <fullName evidence="2">Uncharacterized protein</fullName>
    </submittedName>
</protein>
<feature type="chain" id="PRO_5020547173" evidence="1">
    <location>
        <begin position="22"/>
        <end position="81"/>
    </location>
</feature>
<dbReference type="Proteomes" id="UP000298663">
    <property type="component" value="Unassembled WGS sequence"/>
</dbReference>
<dbReference type="AlphaFoldDB" id="A0A4U5PF31"/>
<keyword evidence="3" id="KW-1185">Reference proteome</keyword>
<gene>
    <name evidence="2" type="ORF">L596_009347</name>
</gene>
<comment type="caution">
    <text evidence="2">The sequence shown here is derived from an EMBL/GenBank/DDBJ whole genome shotgun (WGS) entry which is preliminary data.</text>
</comment>
<evidence type="ECO:0000313" key="3">
    <source>
        <dbReference type="Proteomes" id="UP000298663"/>
    </source>
</evidence>
<reference evidence="2 3" key="1">
    <citation type="journal article" date="2015" name="Genome Biol.">
        <title>Comparative genomics of Steinernema reveals deeply conserved gene regulatory networks.</title>
        <authorList>
            <person name="Dillman A.R."/>
            <person name="Macchietto M."/>
            <person name="Porter C.F."/>
            <person name="Rogers A."/>
            <person name="Williams B."/>
            <person name="Antoshechkin I."/>
            <person name="Lee M.M."/>
            <person name="Goodwin Z."/>
            <person name="Lu X."/>
            <person name="Lewis E.E."/>
            <person name="Goodrich-Blair H."/>
            <person name="Stock S.P."/>
            <person name="Adams B.J."/>
            <person name="Sternberg P.W."/>
            <person name="Mortazavi A."/>
        </authorList>
    </citation>
    <scope>NUCLEOTIDE SEQUENCE [LARGE SCALE GENOMIC DNA]</scope>
    <source>
        <strain evidence="2 3">ALL</strain>
    </source>
</reference>
<accession>A0A4U5PF31</accession>